<dbReference type="EMBL" id="MCGN01000011">
    <property type="protein sequence ID" value="ORY91229.1"/>
    <property type="molecule type" value="Genomic_DNA"/>
</dbReference>
<dbReference type="InterPro" id="IPR036908">
    <property type="entry name" value="RlpA-like_sf"/>
</dbReference>
<comment type="caution">
    <text evidence="3">The sequence shown here is derived from an EMBL/GenBank/DDBJ whole genome shotgun (WGS) entry which is preliminary data.</text>
</comment>
<dbReference type="InterPro" id="IPR051477">
    <property type="entry name" value="Expansin_CellWall"/>
</dbReference>
<reference evidence="3 4" key="1">
    <citation type="submission" date="2016-07" db="EMBL/GenBank/DDBJ databases">
        <title>Pervasive Adenine N6-methylation of Active Genes in Fungi.</title>
        <authorList>
            <consortium name="DOE Joint Genome Institute"/>
            <person name="Mondo S.J."/>
            <person name="Dannebaum R.O."/>
            <person name="Kuo R.C."/>
            <person name="Labutti K."/>
            <person name="Haridas S."/>
            <person name="Kuo A."/>
            <person name="Salamov A."/>
            <person name="Ahrendt S.R."/>
            <person name="Lipzen A."/>
            <person name="Sullivan W."/>
            <person name="Andreopoulos W.B."/>
            <person name="Clum A."/>
            <person name="Lindquist E."/>
            <person name="Daum C."/>
            <person name="Ramamoorthy G.K."/>
            <person name="Gryganskyi A."/>
            <person name="Culley D."/>
            <person name="Magnuson J.K."/>
            <person name="James T.Y."/>
            <person name="O'Malley M.A."/>
            <person name="Stajich J.E."/>
            <person name="Spatafora J.W."/>
            <person name="Visel A."/>
            <person name="Grigoriev I.V."/>
        </authorList>
    </citation>
    <scope>NUCLEOTIDE SEQUENCE [LARGE SCALE GENOMIC DNA]</scope>
    <source>
        <strain evidence="3 4">NRRL 2496</strain>
    </source>
</reference>
<sequence length="128" mass="13275">MFYNKSIFALVCAFLLAAISQVNAAPLLQRRSKSYSGDGTFYTVGLGSCGKTNKDSDKVVALSSSLMSSGDLCGKKIKAKGPEGTVTATVVDTCPSCAEGDVDFSQGAFTEIGTVDAGRVSITWSIQG</sequence>
<dbReference type="OrthoDB" id="623670at2759"/>
<dbReference type="InParanoid" id="A0A1X2H1K3"/>
<gene>
    <name evidence="3" type="ORF">BCR43DRAFT_538454</name>
</gene>
<accession>A0A1X2H1K3</accession>
<name>A0A1X2H1K3_SYNRA</name>
<evidence type="ECO:0000313" key="4">
    <source>
        <dbReference type="Proteomes" id="UP000242180"/>
    </source>
</evidence>
<proteinExistence type="predicted"/>
<dbReference type="PANTHER" id="PTHR31836">
    <property type="match status" value="1"/>
</dbReference>
<evidence type="ECO:0000256" key="1">
    <source>
        <dbReference type="ARBA" id="ARBA00022729"/>
    </source>
</evidence>
<dbReference type="PANTHER" id="PTHR31836:SF28">
    <property type="entry name" value="SRCR DOMAIN-CONTAINING PROTEIN-RELATED"/>
    <property type="match status" value="1"/>
</dbReference>
<protein>
    <submittedName>
        <fullName evidence="3">RlpA-like double-psi beta-barrel-protein domain-containing protein-containing protein</fullName>
    </submittedName>
</protein>
<dbReference type="SUPFAM" id="SSF50685">
    <property type="entry name" value="Barwin-like endoglucanases"/>
    <property type="match status" value="1"/>
</dbReference>
<dbReference type="Gene3D" id="2.40.40.10">
    <property type="entry name" value="RlpA-like domain"/>
    <property type="match status" value="1"/>
</dbReference>
<keyword evidence="4" id="KW-1185">Reference proteome</keyword>
<feature type="signal peptide" evidence="2">
    <location>
        <begin position="1"/>
        <end position="24"/>
    </location>
</feature>
<dbReference type="Proteomes" id="UP000242180">
    <property type="component" value="Unassembled WGS sequence"/>
</dbReference>
<dbReference type="OMA" id="PKYCGRK"/>
<feature type="chain" id="PRO_5013072470" evidence="2">
    <location>
        <begin position="25"/>
        <end position="128"/>
    </location>
</feature>
<dbReference type="CDD" id="cd22191">
    <property type="entry name" value="DPBB_RlpA_EXP_N-like"/>
    <property type="match status" value="1"/>
</dbReference>
<organism evidence="3 4">
    <name type="scientific">Syncephalastrum racemosum</name>
    <name type="common">Filamentous fungus</name>
    <dbReference type="NCBI Taxonomy" id="13706"/>
    <lineage>
        <taxon>Eukaryota</taxon>
        <taxon>Fungi</taxon>
        <taxon>Fungi incertae sedis</taxon>
        <taxon>Mucoromycota</taxon>
        <taxon>Mucoromycotina</taxon>
        <taxon>Mucoromycetes</taxon>
        <taxon>Mucorales</taxon>
        <taxon>Syncephalastraceae</taxon>
        <taxon>Syncephalastrum</taxon>
    </lineage>
</organism>
<keyword evidence="1 2" id="KW-0732">Signal</keyword>
<dbReference type="STRING" id="13706.A0A1X2H1K3"/>
<dbReference type="AlphaFoldDB" id="A0A1X2H1K3"/>
<evidence type="ECO:0000256" key="2">
    <source>
        <dbReference type="SAM" id="SignalP"/>
    </source>
</evidence>
<evidence type="ECO:0000313" key="3">
    <source>
        <dbReference type="EMBL" id="ORY91229.1"/>
    </source>
</evidence>